<dbReference type="Pfam" id="PF01565">
    <property type="entry name" value="FAD_binding_4"/>
    <property type="match status" value="1"/>
</dbReference>
<dbReference type="Gene3D" id="3.30.43.10">
    <property type="entry name" value="Uridine Diphospho-n-acetylenolpyruvylglucosamine Reductase, domain 2"/>
    <property type="match status" value="1"/>
</dbReference>
<keyword evidence="4" id="KW-0274">FAD</keyword>
<dbReference type="PROSITE" id="PS00862">
    <property type="entry name" value="OX2_COVAL_FAD"/>
    <property type="match status" value="1"/>
</dbReference>
<dbReference type="PROSITE" id="PS51387">
    <property type="entry name" value="FAD_PCMH"/>
    <property type="match status" value="1"/>
</dbReference>
<reference evidence="7 8" key="1">
    <citation type="submission" date="2020-08" db="EMBL/GenBank/DDBJ databases">
        <title>Genomic Encyclopedia of Type Strains, Phase IV (KMG-IV): sequencing the most valuable type-strain genomes for metagenomic binning, comparative biology and taxonomic classification.</title>
        <authorList>
            <person name="Goeker M."/>
        </authorList>
    </citation>
    <scope>NUCLEOTIDE SEQUENCE [LARGE SCALE GENOMIC DNA]</scope>
    <source>
        <strain evidence="7 8">DSM 45615</strain>
    </source>
</reference>
<dbReference type="GO" id="GO:0016491">
    <property type="term" value="F:oxidoreductase activity"/>
    <property type="evidence" value="ECO:0007669"/>
    <property type="project" value="UniProtKB-KW"/>
</dbReference>
<evidence type="ECO:0000256" key="5">
    <source>
        <dbReference type="ARBA" id="ARBA00023002"/>
    </source>
</evidence>
<dbReference type="InterPro" id="IPR036318">
    <property type="entry name" value="FAD-bd_PCMH-like_sf"/>
</dbReference>
<evidence type="ECO:0000259" key="6">
    <source>
        <dbReference type="PROSITE" id="PS51387"/>
    </source>
</evidence>
<evidence type="ECO:0000256" key="4">
    <source>
        <dbReference type="ARBA" id="ARBA00022827"/>
    </source>
</evidence>
<sequence length="457" mass="47204">MTTLSPLGAATGDLARQVTGTVLVPGDPALADGTAAFNTAWPVRPIAVVAAADEADVAAAVRWAAARRLPVAVQATGHGLVAPVEDAVLVTTSRLSHVRVDPVSRTARVGAGVRWAQVIEAAAPHGLAPLNGSTSHVGVAGYTLGGGLGLMARRYGFAADHVRRLRLVTADGAIREVDATTDPELFWAVRGGKGDFGIVTEIEFGLVPVTTLYGGGVYFPGQAAAEVLHAYRQWVETLPEDTTTSVGLLRLPPDPALPEPLRGRFVVHLRYAHLGSAEEGAALLAPMRSAAPRLIDSVGEMPYTAVDSIYMDPTDPMPCHDRGTALSALPAEAVDRLLAVAGPGADVPVAMVDIRHMGGALARPAAVPNAVAGRDAAFSVYALGVLLGPAAGAVPAAVGAVIDAVAPWSSGSLINFLGPADRERVRSLWPEADLARLLAAKRRVDPYGIFTTGHSIG</sequence>
<proteinExistence type="inferred from homology"/>
<protein>
    <submittedName>
        <fullName evidence="7">FAD/FMN-containing dehydrogenase</fullName>
    </submittedName>
</protein>
<dbReference type="RefSeq" id="WP_185050850.1">
    <property type="nucleotide sequence ID" value="NZ_BAABIX010000039.1"/>
</dbReference>
<evidence type="ECO:0000256" key="3">
    <source>
        <dbReference type="ARBA" id="ARBA00022630"/>
    </source>
</evidence>
<feature type="domain" description="FAD-binding PCMH-type" evidence="6">
    <location>
        <begin position="41"/>
        <end position="209"/>
    </location>
</feature>
<dbReference type="InterPro" id="IPR050416">
    <property type="entry name" value="FAD-linked_Oxidoreductase"/>
</dbReference>
<keyword evidence="5" id="KW-0560">Oxidoreductase</keyword>
<comment type="cofactor">
    <cofactor evidence="1">
        <name>FAD</name>
        <dbReference type="ChEBI" id="CHEBI:57692"/>
    </cofactor>
</comment>
<dbReference type="InterPro" id="IPR006093">
    <property type="entry name" value="Oxy_OxRdtase_FAD_BS"/>
</dbReference>
<comment type="caution">
    <text evidence="7">The sequence shown here is derived from an EMBL/GenBank/DDBJ whole genome shotgun (WGS) entry which is preliminary data.</text>
</comment>
<dbReference type="SUPFAM" id="SSF56176">
    <property type="entry name" value="FAD-binding/transporter-associated domain-like"/>
    <property type="match status" value="1"/>
</dbReference>
<dbReference type="InterPro" id="IPR016167">
    <property type="entry name" value="FAD-bd_PCMH_sub1"/>
</dbReference>
<dbReference type="Gene3D" id="3.30.465.10">
    <property type="match status" value="1"/>
</dbReference>
<organism evidence="7 8">
    <name type="scientific">Thermocatellispora tengchongensis</name>
    <dbReference type="NCBI Taxonomy" id="1073253"/>
    <lineage>
        <taxon>Bacteria</taxon>
        <taxon>Bacillati</taxon>
        <taxon>Actinomycetota</taxon>
        <taxon>Actinomycetes</taxon>
        <taxon>Streptosporangiales</taxon>
        <taxon>Streptosporangiaceae</taxon>
        <taxon>Thermocatellispora</taxon>
    </lineage>
</organism>
<dbReference type="GO" id="GO:0071949">
    <property type="term" value="F:FAD binding"/>
    <property type="evidence" value="ECO:0007669"/>
    <property type="project" value="InterPro"/>
</dbReference>
<dbReference type="InterPro" id="IPR016166">
    <property type="entry name" value="FAD-bd_PCMH"/>
</dbReference>
<evidence type="ECO:0000256" key="1">
    <source>
        <dbReference type="ARBA" id="ARBA00001974"/>
    </source>
</evidence>
<evidence type="ECO:0000256" key="2">
    <source>
        <dbReference type="ARBA" id="ARBA00005466"/>
    </source>
</evidence>
<dbReference type="InterPro" id="IPR006094">
    <property type="entry name" value="Oxid_FAD_bind_N"/>
</dbReference>
<keyword evidence="8" id="KW-1185">Reference proteome</keyword>
<evidence type="ECO:0000313" key="7">
    <source>
        <dbReference type="EMBL" id="MBB5133909.1"/>
    </source>
</evidence>
<gene>
    <name evidence="7" type="ORF">HNP84_003635</name>
</gene>
<dbReference type="PANTHER" id="PTHR42973:SF39">
    <property type="entry name" value="FAD-BINDING PCMH-TYPE DOMAIN-CONTAINING PROTEIN"/>
    <property type="match status" value="1"/>
</dbReference>
<dbReference type="EMBL" id="JACHGN010000007">
    <property type="protein sequence ID" value="MBB5133909.1"/>
    <property type="molecule type" value="Genomic_DNA"/>
</dbReference>
<dbReference type="InterPro" id="IPR016169">
    <property type="entry name" value="FAD-bd_PCMH_sub2"/>
</dbReference>
<keyword evidence="3" id="KW-0285">Flavoprotein</keyword>
<dbReference type="AlphaFoldDB" id="A0A840P4H7"/>
<name>A0A840P4H7_9ACTN</name>
<accession>A0A840P4H7</accession>
<evidence type="ECO:0000313" key="8">
    <source>
        <dbReference type="Proteomes" id="UP000578449"/>
    </source>
</evidence>
<dbReference type="Gene3D" id="3.40.462.20">
    <property type="match status" value="1"/>
</dbReference>
<comment type="similarity">
    <text evidence="2">Belongs to the oxygen-dependent FAD-linked oxidoreductase family.</text>
</comment>
<dbReference type="PANTHER" id="PTHR42973">
    <property type="entry name" value="BINDING OXIDOREDUCTASE, PUTATIVE (AFU_ORTHOLOGUE AFUA_1G17690)-RELATED"/>
    <property type="match status" value="1"/>
</dbReference>
<dbReference type="Proteomes" id="UP000578449">
    <property type="component" value="Unassembled WGS sequence"/>
</dbReference>